<reference evidence="8 9" key="1">
    <citation type="journal article" date="2012" name="Genome Biol.">
        <title>Genome and low-iron response of an oceanic diatom adapted to chronic iron limitation.</title>
        <authorList>
            <person name="Lommer M."/>
            <person name="Specht M."/>
            <person name="Roy A.S."/>
            <person name="Kraemer L."/>
            <person name="Andreson R."/>
            <person name="Gutowska M.A."/>
            <person name="Wolf J."/>
            <person name="Bergner S.V."/>
            <person name="Schilhabel M.B."/>
            <person name="Klostermeier U.C."/>
            <person name="Beiko R.G."/>
            <person name="Rosenstiel P."/>
            <person name="Hippler M."/>
            <person name="Laroche J."/>
        </authorList>
    </citation>
    <scope>NUCLEOTIDE SEQUENCE [LARGE SCALE GENOMIC DNA]</scope>
    <source>
        <strain evidence="8 9">CCMP1005</strain>
    </source>
</reference>
<keyword evidence="3" id="KW-0067">ATP-binding</keyword>
<dbReference type="Proteomes" id="UP000266841">
    <property type="component" value="Unassembled WGS sequence"/>
</dbReference>
<dbReference type="Gene3D" id="3.40.50.300">
    <property type="entry name" value="P-loop containing nucleotide triphosphate hydrolases"/>
    <property type="match status" value="2"/>
</dbReference>
<keyword evidence="2" id="KW-0378">Hydrolase</keyword>
<evidence type="ECO:0008006" key="10">
    <source>
        <dbReference type="Google" id="ProtNLM"/>
    </source>
</evidence>
<organism evidence="8 9">
    <name type="scientific">Thalassiosira oceanica</name>
    <name type="common">Marine diatom</name>
    <dbReference type="NCBI Taxonomy" id="159749"/>
    <lineage>
        <taxon>Eukaryota</taxon>
        <taxon>Sar</taxon>
        <taxon>Stramenopiles</taxon>
        <taxon>Ochrophyta</taxon>
        <taxon>Bacillariophyta</taxon>
        <taxon>Coscinodiscophyceae</taxon>
        <taxon>Thalassiosirophycidae</taxon>
        <taxon>Thalassiosirales</taxon>
        <taxon>Thalassiosiraceae</taxon>
        <taxon>Thalassiosira</taxon>
    </lineage>
</organism>
<dbReference type="GO" id="GO:0008094">
    <property type="term" value="F:ATP-dependent activity, acting on DNA"/>
    <property type="evidence" value="ECO:0007669"/>
    <property type="project" value="TreeGrafter"/>
</dbReference>
<dbReference type="PROSITE" id="PS51192">
    <property type="entry name" value="HELICASE_ATP_BIND_1"/>
    <property type="match status" value="1"/>
</dbReference>
<sequence>MYSVRAVLTHQGGKLFFIWRKVPTSQSILPHTCPEAPQPPSIKTPLYPHQLRALHRCLLIENDGSLGTEFGCTHDYKSRGGVLADAVGMGKTATTIGLILSTPREPNEGDTLVVAPGHLIPQWKKEIEKFAGDSIEVVVGRAGLQRNPTFHSMAKTHRVVLVDVESVLTDEQEKFYYHWGWSRNSRCTRGLDKQTIETYKKAALFCVKSPRGPCSYEGMVYTGILHMPPRPWRRVVFDEIQDLVIEGAKSQKNLLQLSRTAKNVWLLTATPFPQGNTSAYANHELLGFCRLRLDVEVTYNLHSSHPFEIIKRKLYIRSPKHVADDAVSASKTVTRETVDVRATELESKFYQLEKEDIVSSDPFDAQYDSLRQMMVHPEASKRLREEIVGRDAAAQQQVGRFHSVASFARSSLATARSRLSDVTNKLIPNSELDIKVNRFSLNLALKIRQVRNEPLQANPFATAATATSQTINTSLEAREADAIRSFYQDNDSRVHFMTLGRSDLGGRAAETIKGHNSIQRIVDYFNREMSHGKKIPWGGGSSAEYIDCFISTKERLRTLYDNKLSEYQLEKTQLQRRIQTLEVTISTSGKQGAQSQEEAMKSRNGSKTATLIEFLRRVEQKEEQTIVFSYWHDTLRLVFKSLKRNGCQVSFCDGSSHMMSKALTDFTSGVTSILLLSGKAKASGANLQCASNVVILDPPGSSGEHGATLENQAIGRAVRMGQEKPVTVARFCVKHSVEEQLFQRIDVATESLVLRASDNSYACEAANKKLKPGLLKPAPRDDEDIEIGETLSVAALAKQRVVEAQRTNTIIELLDSDNEDDNGDTQMNQTKPVARVESLKIPEEGCLLKEGMATDSINVLKRPANEGVSGKRPKVARVSLDPTEKVPDTNELTCTDKDTGRHPLFDSEREEYSKALGGQQLNGHQIKWLDKLSQLKATKARTGIAWEQDCRSCLGKWCRLQRTSYQIHMKGTKPMPEIRIKLLEDIDFPWSNNELASKRLAVYQSADAGPDTLQELLKTCDLSIHLAKFKEAGVVSAAELKAKLQDFAFMGSLVDKIGLSGPESIKLTICASEFKC</sequence>
<accession>K0SYR1</accession>
<name>K0SYR1_THAOC</name>
<protein>
    <recommendedName>
        <fullName evidence="10">Helicase ATP-binding domain-containing protein</fullName>
    </recommendedName>
</protein>
<evidence type="ECO:0000259" key="6">
    <source>
        <dbReference type="PROSITE" id="PS51192"/>
    </source>
</evidence>
<evidence type="ECO:0000256" key="1">
    <source>
        <dbReference type="ARBA" id="ARBA00022741"/>
    </source>
</evidence>
<dbReference type="GO" id="GO:0016787">
    <property type="term" value="F:hydrolase activity"/>
    <property type="evidence" value="ECO:0007669"/>
    <property type="project" value="UniProtKB-KW"/>
</dbReference>
<dbReference type="PANTHER" id="PTHR45626">
    <property type="entry name" value="TRANSCRIPTION TERMINATION FACTOR 2-RELATED"/>
    <property type="match status" value="1"/>
</dbReference>
<gene>
    <name evidence="8" type="ORF">THAOC_15970</name>
</gene>
<feature type="coiled-coil region" evidence="4">
    <location>
        <begin position="557"/>
        <end position="584"/>
    </location>
</feature>
<dbReference type="Pfam" id="PF00271">
    <property type="entry name" value="Helicase_C"/>
    <property type="match status" value="1"/>
</dbReference>
<evidence type="ECO:0000256" key="2">
    <source>
        <dbReference type="ARBA" id="ARBA00022801"/>
    </source>
</evidence>
<keyword evidence="1" id="KW-0547">Nucleotide-binding</keyword>
<evidence type="ECO:0000256" key="4">
    <source>
        <dbReference type="SAM" id="Coils"/>
    </source>
</evidence>
<dbReference type="InterPro" id="IPR001650">
    <property type="entry name" value="Helicase_C-like"/>
</dbReference>
<dbReference type="InterPro" id="IPR049730">
    <property type="entry name" value="SNF2/RAD54-like_C"/>
</dbReference>
<proteinExistence type="predicted"/>
<dbReference type="OMA" id="ARQSCVH"/>
<dbReference type="InterPro" id="IPR014001">
    <property type="entry name" value="Helicase_ATP-bd"/>
</dbReference>
<evidence type="ECO:0000256" key="3">
    <source>
        <dbReference type="ARBA" id="ARBA00022840"/>
    </source>
</evidence>
<feature type="domain" description="Helicase C-terminal" evidence="7">
    <location>
        <begin position="610"/>
        <end position="760"/>
    </location>
</feature>
<dbReference type="GO" id="GO:0005524">
    <property type="term" value="F:ATP binding"/>
    <property type="evidence" value="ECO:0007669"/>
    <property type="project" value="UniProtKB-KW"/>
</dbReference>
<dbReference type="GO" id="GO:0005634">
    <property type="term" value="C:nucleus"/>
    <property type="evidence" value="ECO:0007669"/>
    <property type="project" value="TreeGrafter"/>
</dbReference>
<dbReference type="CDD" id="cd18793">
    <property type="entry name" value="SF2_C_SNF"/>
    <property type="match status" value="1"/>
</dbReference>
<dbReference type="AlphaFoldDB" id="K0SYR1"/>
<dbReference type="InterPro" id="IPR000330">
    <property type="entry name" value="SNF2_N"/>
</dbReference>
<comment type="caution">
    <text evidence="8">The sequence shown here is derived from an EMBL/GenBank/DDBJ whole genome shotgun (WGS) entry which is preliminary data.</text>
</comment>
<dbReference type="EMBL" id="AGNL01018285">
    <property type="protein sequence ID" value="EJK63372.1"/>
    <property type="molecule type" value="Genomic_DNA"/>
</dbReference>
<evidence type="ECO:0000259" key="7">
    <source>
        <dbReference type="PROSITE" id="PS51194"/>
    </source>
</evidence>
<evidence type="ECO:0000256" key="5">
    <source>
        <dbReference type="SAM" id="MobiDB-lite"/>
    </source>
</evidence>
<dbReference type="OrthoDB" id="423221at2759"/>
<dbReference type="PANTHER" id="PTHR45626:SF22">
    <property type="entry name" value="DNA REPAIR PROTEIN RAD5"/>
    <property type="match status" value="1"/>
</dbReference>
<dbReference type="SMART" id="SM00490">
    <property type="entry name" value="HELICc"/>
    <property type="match status" value="1"/>
</dbReference>
<dbReference type="InterPro" id="IPR050628">
    <property type="entry name" value="SNF2_RAD54_helicase_TF"/>
</dbReference>
<feature type="domain" description="Helicase ATP-binding" evidence="6">
    <location>
        <begin position="72"/>
        <end position="289"/>
    </location>
</feature>
<keyword evidence="9" id="KW-1185">Reference proteome</keyword>
<dbReference type="PROSITE" id="PS51194">
    <property type="entry name" value="HELICASE_CTER"/>
    <property type="match status" value="1"/>
</dbReference>
<keyword evidence="4" id="KW-0175">Coiled coil</keyword>
<dbReference type="SMART" id="SM00487">
    <property type="entry name" value="DEXDc"/>
    <property type="match status" value="1"/>
</dbReference>
<evidence type="ECO:0000313" key="8">
    <source>
        <dbReference type="EMBL" id="EJK63372.1"/>
    </source>
</evidence>
<dbReference type="Pfam" id="PF00176">
    <property type="entry name" value="SNF2-rel_dom"/>
    <property type="match status" value="1"/>
</dbReference>
<dbReference type="InterPro" id="IPR027417">
    <property type="entry name" value="P-loop_NTPase"/>
</dbReference>
<dbReference type="SUPFAM" id="SSF52540">
    <property type="entry name" value="P-loop containing nucleoside triphosphate hydrolases"/>
    <property type="match status" value="2"/>
</dbReference>
<evidence type="ECO:0000313" key="9">
    <source>
        <dbReference type="Proteomes" id="UP000266841"/>
    </source>
</evidence>
<dbReference type="eggNOG" id="KOG1001">
    <property type="taxonomic scope" value="Eukaryota"/>
</dbReference>
<dbReference type="GO" id="GO:0006281">
    <property type="term" value="P:DNA repair"/>
    <property type="evidence" value="ECO:0007669"/>
    <property type="project" value="TreeGrafter"/>
</dbReference>
<feature type="region of interest" description="Disordered" evidence="5">
    <location>
        <begin position="885"/>
        <end position="904"/>
    </location>
</feature>